<dbReference type="Pfam" id="PF06267">
    <property type="entry name" value="DUF1028"/>
    <property type="match status" value="1"/>
</dbReference>
<proteinExistence type="predicted"/>
<accession>A0ABY9XAB5</accession>
<protein>
    <submittedName>
        <fullName evidence="1">DUF1028 domain-containing protein</fullName>
    </submittedName>
</protein>
<organism evidence="1 2">
    <name type="scientific">Archangium minus</name>
    <dbReference type="NCBI Taxonomy" id="83450"/>
    <lineage>
        <taxon>Bacteria</taxon>
        <taxon>Pseudomonadati</taxon>
        <taxon>Myxococcota</taxon>
        <taxon>Myxococcia</taxon>
        <taxon>Myxococcales</taxon>
        <taxon>Cystobacterineae</taxon>
        <taxon>Archangiaceae</taxon>
        <taxon>Archangium</taxon>
    </lineage>
</organism>
<sequence>MPNPLAASPPSSAPCWPLPPASLSPPPHLLEGAIIARIDKGEAPQAAIDNVLAVDPEGSIRQFAAVKLHPDGTVSVGQRTGSEANPFTCAVKGSTFVVQANNMTVGSICDAMSGRARFHGWVRATPSAPGAWRHAQVIGGEGEGIQPHAVSALP</sequence>
<gene>
    <name evidence="1" type="ORF">F0U60_11970</name>
</gene>
<keyword evidence="2" id="KW-1185">Reference proteome</keyword>
<evidence type="ECO:0000313" key="1">
    <source>
        <dbReference type="EMBL" id="WNG52347.1"/>
    </source>
</evidence>
<dbReference type="InterPro" id="IPR029055">
    <property type="entry name" value="Ntn_hydrolases_N"/>
</dbReference>
<dbReference type="EMBL" id="CP043494">
    <property type="protein sequence ID" value="WNG52347.1"/>
    <property type="molecule type" value="Genomic_DNA"/>
</dbReference>
<dbReference type="SUPFAM" id="SSF56235">
    <property type="entry name" value="N-terminal nucleophile aminohydrolases (Ntn hydrolases)"/>
    <property type="match status" value="1"/>
</dbReference>
<reference evidence="1 2" key="1">
    <citation type="submission" date="2019-08" db="EMBL/GenBank/DDBJ databases">
        <title>Archangium and Cystobacter genomes.</title>
        <authorList>
            <person name="Chen I.-C.K."/>
            <person name="Wielgoss S."/>
        </authorList>
    </citation>
    <scope>NUCLEOTIDE SEQUENCE [LARGE SCALE GENOMIC DNA]</scope>
    <source>
        <strain evidence="1 2">Cbm 6</strain>
    </source>
</reference>
<name>A0ABY9XAB5_9BACT</name>
<dbReference type="Proteomes" id="UP001611383">
    <property type="component" value="Chromosome"/>
</dbReference>
<evidence type="ECO:0000313" key="2">
    <source>
        <dbReference type="Proteomes" id="UP001611383"/>
    </source>
</evidence>
<dbReference type="Gene3D" id="3.60.20.10">
    <property type="entry name" value="Glutamine Phosphoribosylpyrophosphate, subunit 1, domain 1"/>
    <property type="match status" value="1"/>
</dbReference>
<dbReference type="InterPro" id="IPR010430">
    <property type="entry name" value="DUF1028"/>
</dbReference>